<dbReference type="InterPro" id="IPR050109">
    <property type="entry name" value="HTH-type_TetR-like_transc_reg"/>
</dbReference>
<evidence type="ECO:0000256" key="4">
    <source>
        <dbReference type="PROSITE-ProRule" id="PRU00335"/>
    </source>
</evidence>
<keyword evidence="7" id="KW-1185">Reference proteome</keyword>
<dbReference type="PANTHER" id="PTHR30055">
    <property type="entry name" value="HTH-TYPE TRANSCRIPTIONAL REGULATOR RUTR"/>
    <property type="match status" value="1"/>
</dbReference>
<dbReference type="SUPFAM" id="SSF46689">
    <property type="entry name" value="Homeodomain-like"/>
    <property type="match status" value="1"/>
</dbReference>
<gene>
    <name evidence="6" type="ORF">G127AT_07435</name>
</gene>
<accession>A0A975FP33</accession>
<dbReference type="InterPro" id="IPR009057">
    <property type="entry name" value="Homeodomain-like_sf"/>
</dbReference>
<dbReference type="InterPro" id="IPR036271">
    <property type="entry name" value="Tet_transcr_reg_TetR-rel_C_sf"/>
</dbReference>
<dbReference type="KEGG" id="aarc:G127AT_07435"/>
<name>A0A975FP33_9MICO</name>
<evidence type="ECO:0000313" key="6">
    <source>
        <dbReference type="EMBL" id="QTX06003.1"/>
    </source>
</evidence>
<dbReference type="PRINTS" id="PR00455">
    <property type="entry name" value="HTHTETR"/>
</dbReference>
<dbReference type="AlphaFoldDB" id="A0A975FP33"/>
<dbReference type="Gene3D" id="1.10.10.60">
    <property type="entry name" value="Homeodomain-like"/>
    <property type="match status" value="1"/>
</dbReference>
<dbReference type="RefSeq" id="WP_210901524.1">
    <property type="nucleotide sequence ID" value="NZ_CP071696.1"/>
</dbReference>
<evidence type="ECO:0000256" key="3">
    <source>
        <dbReference type="ARBA" id="ARBA00023163"/>
    </source>
</evidence>
<keyword evidence="3" id="KW-0804">Transcription</keyword>
<evidence type="ECO:0000256" key="2">
    <source>
        <dbReference type="ARBA" id="ARBA00023125"/>
    </source>
</evidence>
<evidence type="ECO:0000313" key="7">
    <source>
        <dbReference type="Proteomes" id="UP000671914"/>
    </source>
</evidence>
<dbReference type="Pfam" id="PF00440">
    <property type="entry name" value="TetR_N"/>
    <property type="match status" value="1"/>
</dbReference>
<dbReference type="Proteomes" id="UP000671914">
    <property type="component" value="Chromosome"/>
</dbReference>
<keyword evidence="2 4" id="KW-0238">DNA-binding</keyword>
<protein>
    <submittedName>
        <fullName evidence="6">TetR/AcrR family transcriptional regulator</fullName>
    </submittedName>
</protein>
<dbReference type="InterPro" id="IPR001647">
    <property type="entry name" value="HTH_TetR"/>
</dbReference>
<dbReference type="Pfam" id="PF16859">
    <property type="entry name" value="TetR_C_11"/>
    <property type="match status" value="1"/>
</dbReference>
<feature type="DNA-binding region" description="H-T-H motif" evidence="4">
    <location>
        <begin position="35"/>
        <end position="54"/>
    </location>
</feature>
<proteinExistence type="predicted"/>
<dbReference type="GO" id="GO:0000976">
    <property type="term" value="F:transcription cis-regulatory region binding"/>
    <property type="evidence" value="ECO:0007669"/>
    <property type="project" value="TreeGrafter"/>
</dbReference>
<feature type="domain" description="HTH tetR-type" evidence="5">
    <location>
        <begin position="12"/>
        <end position="72"/>
    </location>
</feature>
<dbReference type="PROSITE" id="PS50977">
    <property type="entry name" value="HTH_TETR_2"/>
    <property type="match status" value="1"/>
</dbReference>
<dbReference type="SUPFAM" id="SSF48498">
    <property type="entry name" value="Tetracyclin repressor-like, C-terminal domain"/>
    <property type="match status" value="1"/>
</dbReference>
<evidence type="ECO:0000256" key="1">
    <source>
        <dbReference type="ARBA" id="ARBA00023015"/>
    </source>
</evidence>
<organism evidence="6 7">
    <name type="scientific">Agromyces archimandritae</name>
    <dbReference type="NCBI Taxonomy" id="2781962"/>
    <lineage>
        <taxon>Bacteria</taxon>
        <taxon>Bacillati</taxon>
        <taxon>Actinomycetota</taxon>
        <taxon>Actinomycetes</taxon>
        <taxon>Micrococcales</taxon>
        <taxon>Microbacteriaceae</taxon>
        <taxon>Agromyces</taxon>
    </lineage>
</organism>
<dbReference type="Gene3D" id="1.10.357.10">
    <property type="entry name" value="Tetracycline Repressor, domain 2"/>
    <property type="match status" value="1"/>
</dbReference>
<dbReference type="GO" id="GO:0003700">
    <property type="term" value="F:DNA-binding transcription factor activity"/>
    <property type="evidence" value="ECO:0007669"/>
    <property type="project" value="TreeGrafter"/>
</dbReference>
<dbReference type="PANTHER" id="PTHR30055:SF148">
    <property type="entry name" value="TETR-FAMILY TRANSCRIPTIONAL REGULATOR"/>
    <property type="match status" value="1"/>
</dbReference>
<dbReference type="EMBL" id="CP071696">
    <property type="protein sequence ID" value="QTX06003.1"/>
    <property type="molecule type" value="Genomic_DNA"/>
</dbReference>
<reference evidence="6" key="1">
    <citation type="submission" date="2021-03" db="EMBL/GenBank/DDBJ databases">
        <title>Agromyces archimandritus sp. nov., isolated from the cockroach Archimandrita tessellata.</title>
        <authorList>
            <person name="Guzman J."/>
            <person name="Ortuzar M."/>
            <person name="Poehlein A."/>
            <person name="Daniel R."/>
            <person name="Trujillo M."/>
            <person name="Vilcinskas A."/>
        </authorList>
    </citation>
    <scope>NUCLEOTIDE SEQUENCE</scope>
    <source>
        <strain evidence="6">G127AT</strain>
    </source>
</reference>
<evidence type="ECO:0000259" key="5">
    <source>
        <dbReference type="PROSITE" id="PS50977"/>
    </source>
</evidence>
<dbReference type="InterPro" id="IPR011075">
    <property type="entry name" value="TetR_C"/>
</dbReference>
<keyword evidence="1" id="KW-0805">Transcription regulation</keyword>
<sequence length="188" mass="20000">MAEGRRGAARSETARLAILEATARQFAGSGFDHLTMEGIAADAGVGKQTIYRWWPSKAALVAEALIEGMLLPDRFVPADTGDIRRDLADWLDDLFAFVGDPAHDTLVRSLFAVAIEHADVGTRLRENLGTSLVAARMDSAVAAGQIPPDAPRTEIVELLVGGVVFRILNRTPITPDTSGRLVAAVLGA</sequence>